<feature type="region of interest" description="Disordered" evidence="1">
    <location>
        <begin position="48"/>
        <end position="74"/>
    </location>
</feature>
<comment type="caution">
    <text evidence="2">The sequence shown here is derived from an EMBL/GenBank/DDBJ whole genome shotgun (WGS) entry which is preliminary data.</text>
</comment>
<sequence length="129" mass="14499">MVIDDLGPPYCDVWTFAPELIVTVTVADPDHRLVLRTLRVDFDGRGFVAGNDPSHQMSDDLDPEDLDRLESPPGLEPEDLAELAMAWLRAQADRPIDRQEWDATASSRRTRSGRKASWLVSRGRRTVTA</sequence>
<name>A0A9X3SBY4_9ACTN</name>
<protein>
    <submittedName>
        <fullName evidence="2">Uncharacterized protein</fullName>
    </submittedName>
</protein>
<evidence type="ECO:0000313" key="3">
    <source>
        <dbReference type="Proteomes" id="UP001147653"/>
    </source>
</evidence>
<evidence type="ECO:0000256" key="1">
    <source>
        <dbReference type="SAM" id="MobiDB-lite"/>
    </source>
</evidence>
<dbReference type="AlphaFoldDB" id="A0A9X3SBY4"/>
<dbReference type="RefSeq" id="WP_270028473.1">
    <property type="nucleotide sequence ID" value="NZ_JAPDDP010000067.1"/>
</dbReference>
<gene>
    <name evidence="2" type="ORF">OJ997_27355</name>
</gene>
<accession>A0A9X3SBY4</accession>
<dbReference type="EMBL" id="JAPDDP010000067">
    <property type="protein sequence ID" value="MDA0184056.1"/>
    <property type="molecule type" value="Genomic_DNA"/>
</dbReference>
<dbReference type="Proteomes" id="UP001147653">
    <property type="component" value="Unassembled WGS sequence"/>
</dbReference>
<organism evidence="2 3">
    <name type="scientific">Solirubrobacter phytolaccae</name>
    <dbReference type="NCBI Taxonomy" id="1404360"/>
    <lineage>
        <taxon>Bacteria</taxon>
        <taxon>Bacillati</taxon>
        <taxon>Actinomycetota</taxon>
        <taxon>Thermoleophilia</taxon>
        <taxon>Solirubrobacterales</taxon>
        <taxon>Solirubrobacteraceae</taxon>
        <taxon>Solirubrobacter</taxon>
    </lineage>
</organism>
<reference evidence="2" key="1">
    <citation type="submission" date="2022-10" db="EMBL/GenBank/DDBJ databases">
        <title>The WGS of Solirubrobacter phytolaccae KCTC 29190.</title>
        <authorList>
            <person name="Jiang Z."/>
        </authorList>
    </citation>
    <scope>NUCLEOTIDE SEQUENCE</scope>
    <source>
        <strain evidence="2">KCTC 29190</strain>
    </source>
</reference>
<feature type="region of interest" description="Disordered" evidence="1">
    <location>
        <begin position="98"/>
        <end position="129"/>
    </location>
</feature>
<evidence type="ECO:0000313" key="2">
    <source>
        <dbReference type="EMBL" id="MDA0184056.1"/>
    </source>
</evidence>
<keyword evidence="3" id="KW-1185">Reference proteome</keyword>
<proteinExistence type="predicted"/>